<dbReference type="AlphaFoldDB" id="A0A7W1YFV9"/>
<evidence type="ECO:0000313" key="1">
    <source>
        <dbReference type="EMBL" id="MBA3925998.1"/>
    </source>
</evidence>
<gene>
    <name evidence="1" type="ORF">HPK16_06555</name>
</gene>
<accession>A0A7W1YFV9</accession>
<comment type="caution">
    <text evidence="1">The sequence shown here is derived from an EMBL/GenBank/DDBJ whole genome shotgun (WGS) entry which is preliminary data.</text>
</comment>
<name>A0A7W1YFV9_9LIST</name>
<evidence type="ECO:0008006" key="3">
    <source>
        <dbReference type="Google" id="ProtNLM"/>
    </source>
</evidence>
<evidence type="ECO:0000313" key="2">
    <source>
        <dbReference type="Proteomes" id="UP000548787"/>
    </source>
</evidence>
<sequence length="149" mass="16319">MRKVSRKVCTGVLILLFVSIFSLPLIVKAASTGYSFTMDKRVVDGSVTGKYHKLSKGNAYLTGSQYIYSADKGYSKKANAIGYELRNKTTRNSFGSFSKALSSRSSTYPTKISKTRFSKTVGGGTQYYLIMWKNDDDGNNVKGSGTVSN</sequence>
<dbReference type="Proteomes" id="UP000548787">
    <property type="component" value="Unassembled WGS sequence"/>
</dbReference>
<proteinExistence type="predicted"/>
<reference evidence="1 2" key="1">
    <citation type="submission" date="2020-08" db="EMBL/GenBank/DDBJ databases">
        <title>Listeria ohnekaius sp. nov. and Listeria portnoyii sp. nov. isolated from non-agricultural and natural environments.</title>
        <authorList>
            <person name="Weller D."/>
            <person name="Belias A.M."/>
            <person name="Liao J."/>
            <person name="Guo S."/>
            <person name="Orsi R.H."/>
            <person name="Wiedmann M."/>
        </authorList>
    </citation>
    <scope>NUCLEOTIDE SEQUENCE [LARGE SCALE GENOMIC DNA]</scope>
    <source>
        <strain evidence="1 2">FSL W9-0585</strain>
    </source>
</reference>
<keyword evidence="2" id="KW-1185">Reference proteome</keyword>
<dbReference type="RefSeq" id="WP_181676206.1">
    <property type="nucleotide sequence ID" value="NZ_JABJVM010000005.1"/>
</dbReference>
<organism evidence="1 2">
    <name type="scientific">Listeria rustica</name>
    <dbReference type="NCBI Taxonomy" id="2713503"/>
    <lineage>
        <taxon>Bacteria</taxon>
        <taxon>Bacillati</taxon>
        <taxon>Bacillota</taxon>
        <taxon>Bacilli</taxon>
        <taxon>Bacillales</taxon>
        <taxon>Listeriaceae</taxon>
        <taxon>Listeria</taxon>
    </lineage>
</organism>
<dbReference type="EMBL" id="JABJVM010000005">
    <property type="protein sequence ID" value="MBA3925998.1"/>
    <property type="molecule type" value="Genomic_DNA"/>
</dbReference>
<protein>
    <recommendedName>
        <fullName evidence="3">DUF2712 domain-containing protein</fullName>
    </recommendedName>
</protein>